<evidence type="ECO:0000256" key="6">
    <source>
        <dbReference type="ARBA" id="ARBA00023015"/>
    </source>
</evidence>
<keyword evidence="3" id="KW-0677">Repeat</keyword>
<organism evidence="11 12">
    <name type="scientific">Daphnia magna</name>
    <dbReference type="NCBI Taxonomy" id="35525"/>
    <lineage>
        <taxon>Eukaryota</taxon>
        <taxon>Metazoa</taxon>
        <taxon>Ecdysozoa</taxon>
        <taxon>Arthropoda</taxon>
        <taxon>Crustacea</taxon>
        <taxon>Branchiopoda</taxon>
        <taxon>Diplostraca</taxon>
        <taxon>Cladocera</taxon>
        <taxon>Anomopoda</taxon>
        <taxon>Daphniidae</taxon>
        <taxon>Daphnia</taxon>
    </lineage>
</organism>
<name>A0A164MPS2_9CRUS</name>
<evidence type="ECO:0000256" key="7">
    <source>
        <dbReference type="ARBA" id="ARBA00023163"/>
    </source>
</evidence>
<dbReference type="InterPro" id="IPR001965">
    <property type="entry name" value="Znf_PHD"/>
</dbReference>
<dbReference type="GO" id="GO:0008270">
    <property type="term" value="F:zinc ion binding"/>
    <property type="evidence" value="ECO:0007669"/>
    <property type="project" value="UniProtKB-KW"/>
</dbReference>
<evidence type="ECO:0000256" key="8">
    <source>
        <dbReference type="ARBA" id="ARBA00023242"/>
    </source>
</evidence>
<dbReference type="SMART" id="SM00249">
    <property type="entry name" value="PHD"/>
    <property type="match status" value="2"/>
</dbReference>
<evidence type="ECO:0000256" key="2">
    <source>
        <dbReference type="ARBA" id="ARBA00022723"/>
    </source>
</evidence>
<dbReference type="InterPro" id="IPR013083">
    <property type="entry name" value="Znf_RING/FYVE/PHD"/>
</dbReference>
<evidence type="ECO:0000256" key="3">
    <source>
        <dbReference type="ARBA" id="ARBA00022737"/>
    </source>
</evidence>
<reference evidence="11 12" key="1">
    <citation type="submission" date="2016-03" db="EMBL/GenBank/DDBJ databases">
        <title>EvidentialGene: Evidence-directed Construction of Genes on Genomes.</title>
        <authorList>
            <person name="Gilbert D.G."/>
            <person name="Choi J.-H."/>
            <person name="Mockaitis K."/>
            <person name="Colbourne J."/>
            <person name="Pfrender M."/>
        </authorList>
    </citation>
    <scope>NUCLEOTIDE SEQUENCE [LARGE SCALE GENOMIC DNA]</scope>
    <source>
        <strain evidence="11 12">Xinb3</strain>
        <tissue evidence="11">Complete organism</tissue>
    </source>
</reference>
<dbReference type="GO" id="GO:0045944">
    <property type="term" value="P:positive regulation of transcription by RNA polymerase II"/>
    <property type="evidence" value="ECO:0007669"/>
    <property type="project" value="TreeGrafter"/>
</dbReference>
<dbReference type="Proteomes" id="UP000076858">
    <property type="component" value="Unassembled WGS sequence"/>
</dbReference>
<proteinExistence type="predicted"/>
<evidence type="ECO:0000256" key="5">
    <source>
        <dbReference type="ARBA" id="ARBA00022833"/>
    </source>
</evidence>
<keyword evidence="7" id="KW-0804">Transcription</keyword>
<dbReference type="GO" id="GO:0003713">
    <property type="term" value="F:transcription coactivator activity"/>
    <property type="evidence" value="ECO:0007669"/>
    <property type="project" value="TreeGrafter"/>
</dbReference>
<evidence type="ECO:0000259" key="10">
    <source>
        <dbReference type="SMART" id="SM00249"/>
    </source>
</evidence>
<dbReference type="GO" id="GO:0044666">
    <property type="term" value="C:MLL3/4 complex"/>
    <property type="evidence" value="ECO:0007669"/>
    <property type="project" value="TreeGrafter"/>
</dbReference>
<comment type="subcellular location">
    <subcellularLocation>
        <location evidence="1">Nucleus</location>
    </subcellularLocation>
</comment>
<feature type="domain" description="Zinc finger PHD-type" evidence="10">
    <location>
        <begin position="8"/>
        <end position="97"/>
    </location>
</feature>
<dbReference type="EMBL" id="LRGB01002982">
    <property type="protein sequence ID" value="KZS05248.1"/>
    <property type="molecule type" value="Genomic_DNA"/>
</dbReference>
<evidence type="ECO:0000256" key="1">
    <source>
        <dbReference type="ARBA" id="ARBA00004123"/>
    </source>
</evidence>
<keyword evidence="12" id="KW-1185">Reference proteome</keyword>
<evidence type="ECO:0000256" key="4">
    <source>
        <dbReference type="ARBA" id="ARBA00022771"/>
    </source>
</evidence>
<dbReference type="AlphaFoldDB" id="A0A164MPS2"/>
<dbReference type="OrthoDB" id="308383at2759"/>
<gene>
    <name evidence="11" type="ORF">APZ42_031629</name>
</gene>
<keyword evidence="8" id="KW-0539">Nucleus</keyword>
<feature type="compositionally biased region" description="Low complexity" evidence="9">
    <location>
        <begin position="302"/>
        <end position="313"/>
    </location>
</feature>
<feature type="compositionally biased region" description="Polar residues" evidence="9">
    <location>
        <begin position="208"/>
        <end position="220"/>
    </location>
</feature>
<feature type="region of interest" description="Disordered" evidence="9">
    <location>
        <begin position="197"/>
        <end position="224"/>
    </location>
</feature>
<dbReference type="Gene3D" id="3.30.40.10">
    <property type="entry name" value="Zinc/RING finger domain, C3HC4 (zinc finger)"/>
    <property type="match status" value="3"/>
</dbReference>
<feature type="domain" description="Zinc finger PHD-type" evidence="10">
    <location>
        <begin position="134"/>
        <end position="190"/>
    </location>
</feature>
<accession>A0A164MPS2</accession>
<dbReference type="SUPFAM" id="SSF57903">
    <property type="entry name" value="FYVE/PHD zinc finger"/>
    <property type="match status" value="3"/>
</dbReference>
<feature type="region of interest" description="Disordered" evidence="9">
    <location>
        <begin position="273"/>
        <end position="326"/>
    </location>
</feature>
<dbReference type="GO" id="GO:0042800">
    <property type="term" value="F:histone H3K4 methyltransferase activity"/>
    <property type="evidence" value="ECO:0007669"/>
    <property type="project" value="TreeGrafter"/>
</dbReference>
<keyword evidence="2" id="KW-0479">Metal-binding</keyword>
<dbReference type="STRING" id="35525.A0A164MPS2"/>
<keyword evidence="6" id="KW-0805">Transcription regulation</keyword>
<comment type="caution">
    <text evidence="11">The sequence shown here is derived from an EMBL/GenBank/DDBJ whole genome shotgun (WGS) entry which is preliminary data.</text>
</comment>
<keyword evidence="5" id="KW-0862">Zinc</keyword>
<protein>
    <recommendedName>
        <fullName evidence="10">Zinc finger PHD-type domain-containing protein</fullName>
    </recommendedName>
</protein>
<dbReference type="Pfam" id="PF00628">
    <property type="entry name" value="PHD"/>
    <property type="match status" value="1"/>
</dbReference>
<dbReference type="InterPro" id="IPR011011">
    <property type="entry name" value="Znf_FYVE_PHD"/>
</dbReference>
<dbReference type="InterPro" id="IPR019787">
    <property type="entry name" value="Znf_PHD-finger"/>
</dbReference>
<evidence type="ECO:0000313" key="12">
    <source>
        <dbReference type="Proteomes" id="UP000076858"/>
    </source>
</evidence>
<dbReference type="FunFam" id="3.30.40.10:FF:000548">
    <property type="entry name" value="Putative Histone-lysine N-methyltransferase MLL3"/>
    <property type="match status" value="1"/>
</dbReference>
<sequence length="326" mass="34933">MAGPSDANCAVCHSQSNVANQLFCVTCGKHYHGSCVGLGSGPGDSSGPTGNWTGAKAVTDRTKMLVCDTFDKNYNPSCVRPLISNIPKLGWKCKNCRVCADCGSRTPGSSPSFRWQACFTVCDSCYQQRNKGVSCPMCVKAYRHSQREMSQCTRCRKYVHSGCDPDADRTFVHRKKDMNSDYEYLCPPCKVSSPVPTPKSAIKLDPLSESNPGSVSQDNMQQQTTTHQQQAMIDVDVPGTPTYSDELQQQQIQQEETKPLAVGVGQKFMASQQQQSAGKIARKRMNGATATDGGGGGRPKGSGKASLFGVAGSNSGGGAAYNRKAN</sequence>
<dbReference type="PANTHER" id="PTHR45888:SF6">
    <property type="entry name" value="HL01030P-RELATED"/>
    <property type="match status" value="1"/>
</dbReference>
<dbReference type="PANTHER" id="PTHR45888">
    <property type="entry name" value="HL01030P-RELATED"/>
    <property type="match status" value="1"/>
</dbReference>
<keyword evidence="4" id="KW-0863">Zinc-finger</keyword>
<evidence type="ECO:0000256" key="9">
    <source>
        <dbReference type="SAM" id="MobiDB-lite"/>
    </source>
</evidence>
<evidence type="ECO:0000313" key="11">
    <source>
        <dbReference type="EMBL" id="KZS05248.1"/>
    </source>
</evidence>